<feature type="compositionally biased region" description="Polar residues" evidence="7">
    <location>
        <begin position="653"/>
        <end position="670"/>
    </location>
</feature>
<reference evidence="9" key="1">
    <citation type="submission" date="2021-01" db="EMBL/GenBank/DDBJ databases">
        <authorList>
            <person name="Corre E."/>
            <person name="Pelletier E."/>
            <person name="Niang G."/>
            <person name="Scheremetjew M."/>
            <person name="Finn R."/>
            <person name="Kale V."/>
            <person name="Holt S."/>
            <person name="Cochrane G."/>
            <person name="Meng A."/>
            <person name="Brown T."/>
            <person name="Cohen L."/>
        </authorList>
    </citation>
    <scope>NUCLEOTIDE SEQUENCE</scope>
    <source>
        <strain evidence="9">308</strain>
    </source>
</reference>
<keyword evidence="5 6" id="KW-0067">ATP-binding</keyword>
<dbReference type="PROSITE" id="PS00107">
    <property type="entry name" value="PROTEIN_KINASE_ATP"/>
    <property type="match status" value="1"/>
</dbReference>
<dbReference type="InterPro" id="IPR011009">
    <property type="entry name" value="Kinase-like_dom_sf"/>
</dbReference>
<dbReference type="InterPro" id="IPR017441">
    <property type="entry name" value="Protein_kinase_ATP_BS"/>
</dbReference>
<organism evidence="9">
    <name type="scientific">Corethron hystrix</name>
    <dbReference type="NCBI Taxonomy" id="216773"/>
    <lineage>
        <taxon>Eukaryota</taxon>
        <taxon>Sar</taxon>
        <taxon>Stramenopiles</taxon>
        <taxon>Ochrophyta</taxon>
        <taxon>Bacillariophyta</taxon>
        <taxon>Coscinodiscophyceae</taxon>
        <taxon>Corethrophycidae</taxon>
        <taxon>Corethrales</taxon>
        <taxon>Corethraceae</taxon>
        <taxon>Corethron</taxon>
    </lineage>
</organism>
<dbReference type="InterPro" id="IPR000719">
    <property type="entry name" value="Prot_kinase_dom"/>
</dbReference>
<dbReference type="GO" id="GO:0004674">
    <property type="term" value="F:protein serine/threonine kinase activity"/>
    <property type="evidence" value="ECO:0007669"/>
    <property type="project" value="UniProtKB-KW"/>
</dbReference>
<feature type="domain" description="Protein kinase" evidence="8">
    <location>
        <begin position="175"/>
        <end position="486"/>
    </location>
</feature>
<evidence type="ECO:0000256" key="1">
    <source>
        <dbReference type="ARBA" id="ARBA00022527"/>
    </source>
</evidence>
<evidence type="ECO:0000259" key="8">
    <source>
        <dbReference type="PROSITE" id="PS50011"/>
    </source>
</evidence>
<dbReference type="PROSITE" id="PS50011">
    <property type="entry name" value="PROTEIN_KINASE_DOM"/>
    <property type="match status" value="1"/>
</dbReference>
<dbReference type="EMBL" id="HBFR01008595">
    <property type="protein sequence ID" value="CAD8879029.1"/>
    <property type="molecule type" value="Transcribed_RNA"/>
</dbReference>
<evidence type="ECO:0000256" key="2">
    <source>
        <dbReference type="ARBA" id="ARBA00022679"/>
    </source>
</evidence>
<dbReference type="Gene3D" id="3.30.200.20">
    <property type="entry name" value="Phosphorylase Kinase, domain 1"/>
    <property type="match status" value="1"/>
</dbReference>
<dbReference type="SUPFAM" id="SSF56112">
    <property type="entry name" value="Protein kinase-like (PK-like)"/>
    <property type="match status" value="1"/>
</dbReference>
<dbReference type="InterPro" id="IPR008271">
    <property type="entry name" value="Ser/Thr_kinase_AS"/>
</dbReference>
<evidence type="ECO:0000313" key="12">
    <source>
        <dbReference type="EMBL" id="CAD8879032.1"/>
    </source>
</evidence>
<dbReference type="EMBL" id="HBFR01008604">
    <property type="protein sequence ID" value="CAD8879032.1"/>
    <property type="molecule type" value="Transcribed_RNA"/>
</dbReference>
<feature type="region of interest" description="Disordered" evidence="7">
    <location>
        <begin position="483"/>
        <end position="529"/>
    </location>
</feature>
<dbReference type="PROSITE" id="PS00108">
    <property type="entry name" value="PROTEIN_KINASE_ST"/>
    <property type="match status" value="1"/>
</dbReference>
<sequence>MGGRESAEEECPLHEGESLTLASTNSPQHLSFGGGLSLSSHFRPSIAYPSPPYAVPESTVSDAGYADNSASLSGPKISEKKDGNGQYLPSSSKISEVRCRNSDSLPFDEDSNDSDDSSDTRSPFPSLSIMLPQRSRWTGLAYSHPEISSRYAYVSSKTDGYTPSTEPVHSSSWRNPENTILGRGTTSTVRLAMELDSHQYNAVKCIRKKDVVQTSPSYHEITSDYFDHISQPAALQELRILRSLPNHPGIAALKDVYESKNEIFLVMECCAGGDLFDRILDKGAYAEHDAIAVISCLLDAIACLHNRGIVHRDLKPENILLVSQEDDVNVKITDFGSARALSTNPGEIPSLVHDNSAFDESRYKLSAGQDFTDMGSAQDSLGRNRSRAYSKVGSEYYCAPEMECEEGYGAAVDIWSLGIITYIILCGSPPFEMSDNLHPSKKSTPSFTESCWEDVSERAKDFCKSLLTVNMVERPSAEEALNHPWLRGRRDSESSSSSLDSLSSCSSKNKRRHSETRLSLSSSVSQCPSSQSPLIKKIIKTKHQAASCNSFVYEVDGAKSVSSELCHEVKRADGGLRSENKQTHNVQKCFHKSHHNLHDSSESSEGHLHESSPKCTVINNRDIDSSLGFENKQAHNVQKSFHKSHNDLHDNSEPSGSNSHESNPKCTVANNRDIDSSLSESVVGSPDSSSNFHCHSHLTVGYVNNSHFIGDINSSYSTLSPVHQNTSIPALTSLEEECLLEKCGKNEIEVCYHRSQLRKLVPRVTPR</sequence>
<dbReference type="EMBL" id="HBFR01008601">
    <property type="protein sequence ID" value="CAD8879031.1"/>
    <property type="molecule type" value="Transcribed_RNA"/>
</dbReference>
<protein>
    <recommendedName>
        <fullName evidence="8">Protein kinase domain-containing protein</fullName>
    </recommendedName>
</protein>
<dbReference type="EMBL" id="HBFR01008598">
    <property type="protein sequence ID" value="CAD8879030.1"/>
    <property type="molecule type" value="Transcribed_RNA"/>
</dbReference>
<feature type="region of interest" description="Disordered" evidence="7">
    <location>
        <begin position="595"/>
        <end position="615"/>
    </location>
</feature>
<dbReference type="Gene3D" id="1.10.510.10">
    <property type="entry name" value="Transferase(Phosphotransferase) domain 1"/>
    <property type="match status" value="1"/>
</dbReference>
<evidence type="ECO:0000256" key="7">
    <source>
        <dbReference type="SAM" id="MobiDB-lite"/>
    </source>
</evidence>
<dbReference type="Pfam" id="PF00069">
    <property type="entry name" value="Pkinase"/>
    <property type="match status" value="2"/>
</dbReference>
<proteinExistence type="predicted"/>
<evidence type="ECO:0000313" key="11">
    <source>
        <dbReference type="EMBL" id="CAD8879031.1"/>
    </source>
</evidence>
<keyword evidence="2" id="KW-0808">Transferase</keyword>
<feature type="region of interest" description="Disordered" evidence="7">
    <location>
        <begin position="1"/>
        <end position="127"/>
    </location>
</feature>
<keyword evidence="3 6" id="KW-0547">Nucleotide-binding</keyword>
<evidence type="ECO:0000256" key="4">
    <source>
        <dbReference type="ARBA" id="ARBA00022777"/>
    </source>
</evidence>
<feature type="compositionally biased region" description="Low complexity" evidence="7">
    <location>
        <begin position="518"/>
        <end position="529"/>
    </location>
</feature>
<evidence type="ECO:0000313" key="9">
    <source>
        <dbReference type="EMBL" id="CAD8879029.1"/>
    </source>
</evidence>
<dbReference type="AlphaFoldDB" id="A0A6U5EFV1"/>
<accession>A0A6U5EFV1</accession>
<evidence type="ECO:0000256" key="3">
    <source>
        <dbReference type="ARBA" id="ARBA00022741"/>
    </source>
</evidence>
<dbReference type="SMART" id="SM00220">
    <property type="entry name" value="S_TKc"/>
    <property type="match status" value="1"/>
</dbReference>
<name>A0A6U5EFV1_9STRA</name>
<feature type="compositionally biased region" description="Basic and acidic residues" evidence="7">
    <location>
        <begin position="596"/>
        <end position="612"/>
    </location>
</feature>
<dbReference type="CDD" id="cd05117">
    <property type="entry name" value="STKc_CAMK"/>
    <property type="match status" value="1"/>
</dbReference>
<feature type="binding site" evidence="6">
    <location>
        <position position="208"/>
    </location>
    <ligand>
        <name>ATP</name>
        <dbReference type="ChEBI" id="CHEBI:30616"/>
    </ligand>
</feature>
<evidence type="ECO:0000256" key="5">
    <source>
        <dbReference type="ARBA" id="ARBA00022840"/>
    </source>
</evidence>
<evidence type="ECO:0000313" key="10">
    <source>
        <dbReference type="EMBL" id="CAD8879030.1"/>
    </source>
</evidence>
<feature type="region of interest" description="Disordered" evidence="7">
    <location>
        <begin position="159"/>
        <end position="180"/>
    </location>
</feature>
<feature type="compositionally biased region" description="Low complexity" evidence="7">
    <location>
        <begin position="494"/>
        <end position="507"/>
    </location>
</feature>
<evidence type="ECO:0000256" key="6">
    <source>
        <dbReference type="PROSITE-ProRule" id="PRU10141"/>
    </source>
</evidence>
<keyword evidence="4" id="KW-0418">Kinase</keyword>
<gene>
    <name evidence="9" type="ORF">CHYS00102_LOCUS6213</name>
    <name evidence="10" type="ORF">CHYS00102_LOCUS6214</name>
    <name evidence="11" type="ORF">CHYS00102_LOCUS6215</name>
    <name evidence="12" type="ORF">CHYS00102_LOCUS6216</name>
</gene>
<dbReference type="PANTHER" id="PTHR24349">
    <property type="entry name" value="SERINE/THREONINE-PROTEIN KINASE"/>
    <property type="match status" value="1"/>
</dbReference>
<dbReference type="GO" id="GO:0005524">
    <property type="term" value="F:ATP binding"/>
    <property type="evidence" value="ECO:0007669"/>
    <property type="project" value="UniProtKB-UniRule"/>
</dbReference>
<feature type="compositionally biased region" description="Acidic residues" evidence="7">
    <location>
        <begin position="106"/>
        <end position="117"/>
    </location>
</feature>
<dbReference type="InterPro" id="IPR050205">
    <property type="entry name" value="CDPK_Ser/Thr_kinases"/>
</dbReference>
<feature type="region of interest" description="Disordered" evidence="7">
    <location>
        <begin position="644"/>
        <end position="671"/>
    </location>
</feature>
<keyword evidence="1" id="KW-0723">Serine/threonine-protein kinase</keyword>